<reference evidence="2" key="1">
    <citation type="journal article" date="2020" name="Stud. Mycol.">
        <title>101 Dothideomycetes genomes: a test case for predicting lifestyles and emergence of pathogens.</title>
        <authorList>
            <person name="Haridas S."/>
            <person name="Albert R."/>
            <person name="Binder M."/>
            <person name="Bloem J."/>
            <person name="Labutti K."/>
            <person name="Salamov A."/>
            <person name="Andreopoulos B."/>
            <person name="Baker S."/>
            <person name="Barry K."/>
            <person name="Bills G."/>
            <person name="Bluhm B."/>
            <person name="Cannon C."/>
            <person name="Castanera R."/>
            <person name="Culley D."/>
            <person name="Daum C."/>
            <person name="Ezra D."/>
            <person name="Gonzalez J."/>
            <person name="Henrissat B."/>
            <person name="Kuo A."/>
            <person name="Liang C."/>
            <person name="Lipzen A."/>
            <person name="Lutzoni F."/>
            <person name="Magnuson J."/>
            <person name="Mondo S."/>
            <person name="Nolan M."/>
            <person name="Ohm R."/>
            <person name="Pangilinan J."/>
            <person name="Park H.-J."/>
            <person name="Ramirez L."/>
            <person name="Alfaro M."/>
            <person name="Sun H."/>
            <person name="Tritt A."/>
            <person name="Yoshinaga Y."/>
            <person name="Zwiers L.-H."/>
            <person name="Turgeon B."/>
            <person name="Goodwin S."/>
            <person name="Spatafora J."/>
            <person name="Crous P."/>
            <person name="Grigoriev I."/>
        </authorList>
    </citation>
    <scope>NUCLEOTIDE SEQUENCE</scope>
    <source>
        <strain evidence="2">HMLAC05119</strain>
    </source>
</reference>
<feature type="compositionally biased region" description="Polar residues" evidence="1">
    <location>
        <begin position="63"/>
        <end position="77"/>
    </location>
</feature>
<protein>
    <submittedName>
        <fullName evidence="2">Uncharacterized protein</fullName>
    </submittedName>
</protein>
<proteinExistence type="predicted"/>
<evidence type="ECO:0000313" key="2">
    <source>
        <dbReference type="EMBL" id="KAF1915383.1"/>
    </source>
</evidence>
<dbReference type="EMBL" id="ML979136">
    <property type="protein sequence ID" value="KAF1915383.1"/>
    <property type="molecule type" value="Genomic_DNA"/>
</dbReference>
<keyword evidence="3" id="KW-1185">Reference proteome</keyword>
<name>A0A6A5QIV0_AMPQU</name>
<dbReference type="Proteomes" id="UP000800096">
    <property type="component" value="Unassembled WGS sequence"/>
</dbReference>
<dbReference type="AlphaFoldDB" id="A0A6A5QIV0"/>
<organism evidence="2 3">
    <name type="scientific">Ampelomyces quisqualis</name>
    <name type="common">Powdery mildew agent</name>
    <dbReference type="NCBI Taxonomy" id="50730"/>
    <lineage>
        <taxon>Eukaryota</taxon>
        <taxon>Fungi</taxon>
        <taxon>Dikarya</taxon>
        <taxon>Ascomycota</taxon>
        <taxon>Pezizomycotina</taxon>
        <taxon>Dothideomycetes</taxon>
        <taxon>Pleosporomycetidae</taxon>
        <taxon>Pleosporales</taxon>
        <taxon>Pleosporineae</taxon>
        <taxon>Phaeosphaeriaceae</taxon>
        <taxon>Ampelomyces</taxon>
    </lineage>
</organism>
<gene>
    <name evidence="2" type="ORF">BDU57DRAFT_530379</name>
</gene>
<evidence type="ECO:0000313" key="3">
    <source>
        <dbReference type="Proteomes" id="UP000800096"/>
    </source>
</evidence>
<evidence type="ECO:0000256" key="1">
    <source>
        <dbReference type="SAM" id="MobiDB-lite"/>
    </source>
</evidence>
<sequence length="260" mass="30480">MFEAFEGRCQVVIPRRSLSRVLGGNLVQLQTCNLRSRPPTQKHKHIKTPAISRERPQAIGKTQQHPLITPQPQSRTLSRLAPSSPLQGNNMSTFLEEREEEWEEVRRAEVRARDLCNAWQYDVERSKKALDQAKGYLWPSPPAWMPTTEQQRCKGRVKRCKKRWLWAIERQSEYLEWLKDATDVRKAHEEALAETFEEMRQEGEMSSTKTALERRFVGKKEWICRPGLVGRRGFFELDRTLDALPSIRRRLVGSCLFMYE</sequence>
<feature type="region of interest" description="Disordered" evidence="1">
    <location>
        <begin position="63"/>
        <end position="90"/>
    </location>
</feature>
<accession>A0A6A5QIV0</accession>